<evidence type="ECO:0000313" key="12">
    <source>
        <dbReference type="EMBL" id="ADI01291.1"/>
    </source>
</evidence>
<keyword evidence="6 10" id="KW-0648">Protein biosynthesis</keyword>
<dbReference type="EC" id="6.3.5.-" evidence="10"/>
<dbReference type="InterPro" id="IPR042114">
    <property type="entry name" value="GatB_C_1"/>
</dbReference>
<dbReference type="NCBIfam" id="NF004015">
    <property type="entry name" value="PRK05477.1-5"/>
    <property type="match status" value="1"/>
</dbReference>
<dbReference type="PROSITE" id="PS01234">
    <property type="entry name" value="GATB"/>
    <property type="match status" value="1"/>
</dbReference>
<dbReference type="InterPro" id="IPR018027">
    <property type="entry name" value="Asn/Gln_amidotransferase"/>
</dbReference>
<dbReference type="GO" id="GO:0070681">
    <property type="term" value="P:glutaminyl-tRNAGln biosynthesis via transamidation"/>
    <property type="evidence" value="ECO:0007669"/>
    <property type="project" value="TreeGrafter"/>
</dbReference>
<dbReference type="eggNOG" id="COG0064">
    <property type="taxonomic scope" value="Bacteria"/>
</dbReference>
<comment type="function">
    <text evidence="7 10">Allows the formation of correctly charged Asn-tRNA(Asn) or Gln-tRNA(Gln) through the transamidation of misacylated Asp-tRNA(Asn) or Glu-tRNA(Gln) in organisms which lack either or both of asparaginyl-tRNA or glutaminyl-tRNA synthetases. The reaction takes place in the presence of glutamine and ATP through an activated phospho-Asp-tRNA(Asn) or phospho-Glu-tRNA(Gln).</text>
</comment>
<evidence type="ECO:0000256" key="5">
    <source>
        <dbReference type="ARBA" id="ARBA00022840"/>
    </source>
</evidence>
<dbReference type="GO" id="GO:0006412">
    <property type="term" value="P:translation"/>
    <property type="evidence" value="ECO:0007669"/>
    <property type="project" value="UniProtKB-UniRule"/>
</dbReference>
<dbReference type="FunFam" id="1.10.10.410:FF:000001">
    <property type="entry name" value="Aspartyl/glutamyl-tRNA(Asn/Gln) amidotransferase subunit B"/>
    <property type="match status" value="1"/>
</dbReference>
<gene>
    <name evidence="10" type="primary">gatB</name>
    <name evidence="12" type="ordered locus">Slip_0507</name>
</gene>
<dbReference type="NCBIfam" id="TIGR00133">
    <property type="entry name" value="gatB"/>
    <property type="match status" value="1"/>
</dbReference>
<dbReference type="HAMAP" id="MF_00121">
    <property type="entry name" value="GatB"/>
    <property type="match status" value="1"/>
</dbReference>
<dbReference type="Gene3D" id="1.10.10.410">
    <property type="match status" value="1"/>
</dbReference>
<dbReference type="EMBL" id="CP002048">
    <property type="protein sequence ID" value="ADI01291.1"/>
    <property type="molecule type" value="Genomic_DNA"/>
</dbReference>
<dbReference type="InterPro" id="IPR006075">
    <property type="entry name" value="Asn/Gln-tRNA_Trfase_suB/E_cat"/>
</dbReference>
<dbReference type="NCBIfam" id="NF004014">
    <property type="entry name" value="PRK05477.1-4"/>
    <property type="match status" value="1"/>
</dbReference>
<dbReference type="OrthoDB" id="9804078at2"/>
<dbReference type="PANTHER" id="PTHR11659:SF0">
    <property type="entry name" value="GLUTAMYL-TRNA(GLN) AMIDOTRANSFERASE SUBUNIT B, MITOCHONDRIAL"/>
    <property type="match status" value="1"/>
</dbReference>
<dbReference type="InterPro" id="IPR014746">
    <property type="entry name" value="Gln_synth/guanido_kin_cat_dom"/>
</dbReference>
<evidence type="ECO:0000256" key="1">
    <source>
        <dbReference type="ARBA" id="ARBA00005306"/>
    </source>
</evidence>
<evidence type="ECO:0000313" key="13">
    <source>
        <dbReference type="Proteomes" id="UP000000378"/>
    </source>
</evidence>
<evidence type="ECO:0000256" key="6">
    <source>
        <dbReference type="ARBA" id="ARBA00022917"/>
    </source>
</evidence>
<dbReference type="NCBIfam" id="NF004012">
    <property type="entry name" value="PRK05477.1-2"/>
    <property type="match status" value="1"/>
</dbReference>
<accession>D7CKQ6</accession>
<dbReference type="AlphaFoldDB" id="D7CKQ6"/>
<evidence type="ECO:0000256" key="9">
    <source>
        <dbReference type="ARBA" id="ARBA00047913"/>
    </source>
</evidence>
<dbReference type="KEGG" id="slp:Slip_0507"/>
<comment type="catalytic activity">
    <reaction evidence="9 10">
        <text>L-glutamyl-tRNA(Gln) + L-glutamine + ATP + H2O = L-glutaminyl-tRNA(Gln) + L-glutamate + ADP + phosphate + H(+)</text>
        <dbReference type="Rhea" id="RHEA:17521"/>
        <dbReference type="Rhea" id="RHEA-COMP:9681"/>
        <dbReference type="Rhea" id="RHEA-COMP:9684"/>
        <dbReference type="ChEBI" id="CHEBI:15377"/>
        <dbReference type="ChEBI" id="CHEBI:15378"/>
        <dbReference type="ChEBI" id="CHEBI:29985"/>
        <dbReference type="ChEBI" id="CHEBI:30616"/>
        <dbReference type="ChEBI" id="CHEBI:43474"/>
        <dbReference type="ChEBI" id="CHEBI:58359"/>
        <dbReference type="ChEBI" id="CHEBI:78520"/>
        <dbReference type="ChEBI" id="CHEBI:78521"/>
        <dbReference type="ChEBI" id="CHEBI:456216"/>
    </reaction>
</comment>
<dbReference type="InterPro" id="IPR017959">
    <property type="entry name" value="Asn/Gln-tRNA_amidoTrfase_suB/E"/>
</dbReference>
<keyword evidence="3 10" id="KW-0436">Ligase</keyword>
<evidence type="ECO:0000259" key="11">
    <source>
        <dbReference type="SMART" id="SM00845"/>
    </source>
</evidence>
<dbReference type="Proteomes" id="UP000000378">
    <property type="component" value="Chromosome"/>
</dbReference>
<keyword evidence="13" id="KW-1185">Reference proteome</keyword>
<evidence type="ECO:0000256" key="10">
    <source>
        <dbReference type="HAMAP-Rule" id="MF_00121"/>
    </source>
</evidence>
<dbReference type="HOGENOM" id="CLU_019240_0_0_9"/>
<dbReference type="RefSeq" id="WP_013174693.1">
    <property type="nucleotide sequence ID" value="NC_014220.1"/>
</dbReference>
<comment type="similarity">
    <text evidence="1 10">Belongs to the GatB/GatE family. GatB subfamily.</text>
</comment>
<dbReference type="Pfam" id="PF02637">
    <property type="entry name" value="GatB_Yqey"/>
    <property type="match status" value="1"/>
</dbReference>
<dbReference type="Gene3D" id="1.10.150.380">
    <property type="entry name" value="GatB domain, N-terminal subdomain"/>
    <property type="match status" value="1"/>
</dbReference>
<dbReference type="PANTHER" id="PTHR11659">
    <property type="entry name" value="GLUTAMYL-TRNA GLN AMIDOTRANSFERASE SUBUNIT B MITOCHONDRIAL AND PROKARYOTIC PET112-RELATED"/>
    <property type="match status" value="1"/>
</dbReference>
<evidence type="ECO:0000256" key="3">
    <source>
        <dbReference type="ARBA" id="ARBA00022598"/>
    </source>
</evidence>
<proteinExistence type="inferred from homology"/>
<feature type="domain" description="Asn/Gln amidotransferase" evidence="11">
    <location>
        <begin position="333"/>
        <end position="480"/>
    </location>
</feature>
<dbReference type="InterPro" id="IPR004413">
    <property type="entry name" value="GatB"/>
</dbReference>
<protein>
    <recommendedName>
        <fullName evidence="10">Aspartyl/glutamyl-tRNA(Asn/Gln) amidotransferase subunit B</fullName>
        <shortName evidence="10">Asp/Glu-ADT subunit B</shortName>
        <ecNumber evidence="10">6.3.5.-</ecNumber>
    </recommendedName>
</protein>
<dbReference type="InterPro" id="IPR003789">
    <property type="entry name" value="Asn/Gln_tRNA_amidoTrase-B-like"/>
</dbReference>
<dbReference type="GO" id="GO:0005524">
    <property type="term" value="F:ATP binding"/>
    <property type="evidence" value="ECO:0007669"/>
    <property type="project" value="UniProtKB-KW"/>
</dbReference>
<evidence type="ECO:0000256" key="4">
    <source>
        <dbReference type="ARBA" id="ARBA00022741"/>
    </source>
</evidence>
<organism evidence="12 13">
    <name type="scientific">Syntrophothermus lipocalidus (strain DSM 12680 / TGB-C1)</name>
    <dbReference type="NCBI Taxonomy" id="643648"/>
    <lineage>
        <taxon>Bacteria</taxon>
        <taxon>Bacillati</taxon>
        <taxon>Bacillota</taxon>
        <taxon>Clostridia</taxon>
        <taxon>Eubacteriales</taxon>
        <taxon>Syntrophomonadaceae</taxon>
        <taxon>Syntrophothermus</taxon>
    </lineage>
</organism>
<sequence>MPTGRYEAVIGLEVHAELRTDSKIFCACSTRFGAEPNTQVCPICTGMPGVLPVLNRKVVEYAIKTGLALNCEIAEFSKFDRKNYFYPDLPKAYQISQYDLPICRNGYIDIEVEGRKKRVGITRVHMEEDAGKLLHQGTIASTPYSLVDLNRSGVPLLEIVSEPDMRSPAEARLYMEKLRSILLFLGVSDCRMEEGSLRCDANVSVRIQGQQGFGTKTEIKNLNSFKALERALEYEIKRQIELLEDDESVIQETRTWDESQQATLSMRSKEEAQDYRYFPDPDLVPLIIDRGWVEEVRSSLPELPDAARERLMRQFNLPEYDANLLTMTKDTLDFFDECMQYYQDAKTVSNWIMGELSRLLNQHNLELKDAKIKPAHLTEMLKMIDSGQISGKMAKTVFEEMFVSGKSPETVVREKGMVQISDEAALEPVIARIIAENSGVVEDYRKGKEKAFGFLVGQVMKATRGQANPKVVNDILRRMLVDGQ</sequence>
<dbReference type="SUPFAM" id="SSF55931">
    <property type="entry name" value="Glutamine synthetase/guanido kinase"/>
    <property type="match status" value="1"/>
</dbReference>
<dbReference type="STRING" id="643648.Slip_0507"/>
<dbReference type="InterPro" id="IPR023168">
    <property type="entry name" value="GatB_Yqey_C_2"/>
</dbReference>
<comment type="subunit">
    <text evidence="2 10">Heterotrimer of A, B and C subunits.</text>
</comment>
<dbReference type="SMART" id="SM00845">
    <property type="entry name" value="GatB_Yqey"/>
    <property type="match status" value="1"/>
</dbReference>
<dbReference type="GO" id="GO:0050567">
    <property type="term" value="F:glutaminyl-tRNA synthase (glutamine-hydrolyzing) activity"/>
    <property type="evidence" value="ECO:0007669"/>
    <property type="project" value="UniProtKB-UniRule"/>
</dbReference>
<dbReference type="SUPFAM" id="SSF89095">
    <property type="entry name" value="GatB/YqeY motif"/>
    <property type="match status" value="1"/>
</dbReference>
<name>D7CKQ6_SYNLT</name>
<comment type="catalytic activity">
    <reaction evidence="8 10">
        <text>L-aspartyl-tRNA(Asn) + L-glutamine + ATP + H2O = L-asparaginyl-tRNA(Asn) + L-glutamate + ADP + phosphate + 2 H(+)</text>
        <dbReference type="Rhea" id="RHEA:14513"/>
        <dbReference type="Rhea" id="RHEA-COMP:9674"/>
        <dbReference type="Rhea" id="RHEA-COMP:9677"/>
        <dbReference type="ChEBI" id="CHEBI:15377"/>
        <dbReference type="ChEBI" id="CHEBI:15378"/>
        <dbReference type="ChEBI" id="CHEBI:29985"/>
        <dbReference type="ChEBI" id="CHEBI:30616"/>
        <dbReference type="ChEBI" id="CHEBI:43474"/>
        <dbReference type="ChEBI" id="CHEBI:58359"/>
        <dbReference type="ChEBI" id="CHEBI:78515"/>
        <dbReference type="ChEBI" id="CHEBI:78516"/>
        <dbReference type="ChEBI" id="CHEBI:456216"/>
    </reaction>
</comment>
<reference evidence="12 13" key="2">
    <citation type="journal article" date="2010" name="Stand. Genomic Sci.">
        <title>Complete genome sequence of Syntrophothermus lipocalidus type strain (TGB-C1).</title>
        <authorList>
            <person name="Djao O.D."/>
            <person name="Zhang X."/>
            <person name="Lucas S."/>
            <person name="Lapidus A."/>
            <person name="Del Rio T.G."/>
            <person name="Nolan M."/>
            <person name="Tice H."/>
            <person name="Cheng J.F."/>
            <person name="Han C."/>
            <person name="Tapia R."/>
            <person name="Goodwin L."/>
            <person name="Pitluck S."/>
            <person name="Liolios K."/>
            <person name="Ivanova N."/>
            <person name="Mavromatis K."/>
            <person name="Mikhailova N."/>
            <person name="Ovchinnikova G."/>
            <person name="Pati A."/>
            <person name="Brambilla E."/>
            <person name="Chen A."/>
            <person name="Palaniappan K."/>
            <person name="Land M."/>
            <person name="Hauser L."/>
            <person name="Chang Y.J."/>
            <person name="Jeffries C.D."/>
            <person name="Rohde M."/>
            <person name="Sikorski J."/>
            <person name="Spring S."/>
            <person name="Goker M."/>
            <person name="Detter J.C."/>
            <person name="Woyke T."/>
            <person name="Bristow J."/>
            <person name="Eisen J.A."/>
            <person name="Markowitz V."/>
            <person name="Hugenholtz P."/>
            <person name="Kyrpides N.C."/>
            <person name="Klenk H.P."/>
        </authorList>
    </citation>
    <scope>NUCLEOTIDE SEQUENCE [LARGE SCALE GENOMIC DNA]</scope>
    <source>
        <strain evidence="13">DSM 12680 / TGB-C1</strain>
    </source>
</reference>
<reference evidence="13" key="1">
    <citation type="journal article" date="2010" name="Stand. Genomic Sci.">
        <title>Complete genome sequence of Syntrophothermus lipocalidus type strain (TGB-C1T).</title>
        <authorList>
            <consortium name="US DOE Joint Genome Institute (JGI-PGF)"/>
            <person name="Djao O."/>
            <person name="Zhang X."/>
            <person name="Lucas S."/>
            <person name="Lapidus A."/>
            <person name="Glavina Del Rio T."/>
            <person name="Nolan M."/>
            <person name="Tice H."/>
            <person name="Cheng J."/>
            <person name="Han C."/>
            <person name="Tapia R."/>
            <person name="Goodwin L."/>
            <person name="Pitluck S."/>
            <person name="Liolios K."/>
            <person name="Ivanova N."/>
            <person name="Mavromatis K."/>
            <person name="Mikhailova N."/>
            <person name="Ovchinnikova G."/>
            <person name="Pati A."/>
            <person name="Brambilla E."/>
            <person name="Chen A."/>
            <person name="Palaniappan K."/>
            <person name="Land M."/>
            <person name="Hauser L."/>
            <person name="Chang Y."/>
            <person name="Jeffries C."/>
            <person name="Rohde M."/>
            <person name="Sikorski J."/>
            <person name="Spring S."/>
            <person name="Goker M."/>
            <person name="Detter J."/>
            <person name="Woyke T."/>
            <person name="Bristow J."/>
            <person name="Eisen J."/>
            <person name="Markowitz V."/>
            <person name="Hugenholtz P."/>
            <person name="Kyrpides N."/>
            <person name="Klenk H."/>
        </authorList>
    </citation>
    <scope>NUCLEOTIDE SEQUENCE [LARGE SCALE GENOMIC DNA]</scope>
    <source>
        <strain evidence="13">DSM 12680 / TGB-C1</strain>
    </source>
</reference>
<keyword evidence="4 10" id="KW-0547">Nucleotide-binding</keyword>
<keyword evidence="5 10" id="KW-0067">ATP-binding</keyword>
<dbReference type="InterPro" id="IPR017958">
    <property type="entry name" value="Gln-tRNA_amidoTrfase_suB_CS"/>
</dbReference>
<evidence type="ECO:0000256" key="8">
    <source>
        <dbReference type="ARBA" id="ARBA00047380"/>
    </source>
</evidence>
<dbReference type="FunFam" id="1.10.150.380:FF:000001">
    <property type="entry name" value="Aspartyl/glutamyl-tRNA(Asn/Gln) amidotransferase subunit B"/>
    <property type="match status" value="1"/>
</dbReference>
<evidence type="ECO:0000256" key="7">
    <source>
        <dbReference type="ARBA" id="ARBA00024799"/>
    </source>
</evidence>
<dbReference type="Pfam" id="PF02934">
    <property type="entry name" value="GatB_N"/>
    <property type="match status" value="1"/>
</dbReference>
<evidence type="ECO:0000256" key="2">
    <source>
        <dbReference type="ARBA" id="ARBA00011123"/>
    </source>
</evidence>
<dbReference type="GO" id="GO:0050566">
    <property type="term" value="F:asparaginyl-tRNA synthase (glutamine-hydrolyzing) activity"/>
    <property type="evidence" value="ECO:0007669"/>
    <property type="project" value="RHEA"/>
</dbReference>